<evidence type="ECO:0000256" key="1">
    <source>
        <dbReference type="SAM" id="SignalP"/>
    </source>
</evidence>
<feature type="chain" id="PRO_5003981376" description="Secreted peptide" evidence="1">
    <location>
        <begin position="23"/>
        <end position="91"/>
    </location>
</feature>
<dbReference type="EMBL" id="GACK01009088">
    <property type="protein sequence ID" value="JAA55946.1"/>
    <property type="molecule type" value="mRNA"/>
</dbReference>
<protein>
    <recommendedName>
        <fullName evidence="3">Secreted peptide</fullName>
    </recommendedName>
</protein>
<reference evidence="2" key="1">
    <citation type="submission" date="2012-11" db="EMBL/GenBank/DDBJ databases">
        <authorList>
            <person name="Lucero-Rivera Y.E."/>
            <person name="Tovar-Ramirez D."/>
        </authorList>
    </citation>
    <scope>NUCLEOTIDE SEQUENCE</scope>
    <source>
        <tissue evidence="2">Salivary gland</tissue>
    </source>
</reference>
<keyword evidence="1" id="KW-0732">Signal</keyword>
<evidence type="ECO:0000313" key="2">
    <source>
        <dbReference type="EMBL" id="JAA55946.1"/>
    </source>
</evidence>
<accession>L7LV42</accession>
<dbReference type="AlphaFoldDB" id="L7LV42"/>
<organism evidence="2">
    <name type="scientific">Rhipicephalus pulchellus</name>
    <name type="common">Yellow backed tick</name>
    <name type="synonym">Dermacentor pulchellus</name>
    <dbReference type="NCBI Taxonomy" id="72859"/>
    <lineage>
        <taxon>Eukaryota</taxon>
        <taxon>Metazoa</taxon>
        <taxon>Ecdysozoa</taxon>
        <taxon>Arthropoda</taxon>
        <taxon>Chelicerata</taxon>
        <taxon>Arachnida</taxon>
        <taxon>Acari</taxon>
        <taxon>Parasitiformes</taxon>
        <taxon>Ixodida</taxon>
        <taxon>Ixodoidea</taxon>
        <taxon>Ixodidae</taxon>
        <taxon>Rhipicephalinae</taxon>
        <taxon>Rhipicephalus</taxon>
        <taxon>Rhipicephalus</taxon>
    </lineage>
</organism>
<feature type="signal peptide" evidence="1">
    <location>
        <begin position="1"/>
        <end position="22"/>
    </location>
</feature>
<sequence>MAVMIIMTITIIIAIMIHSAWRSTGHCHVIKGTLLASINPLSSKKLPWRLMHSLKVTRRPKMTEPTTVAKFQSFSTERTFRRWRRKKNYTW</sequence>
<proteinExistence type="evidence at transcript level"/>
<evidence type="ECO:0008006" key="3">
    <source>
        <dbReference type="Google" id="ProtNLM"/>
    </source>
</evidence>
<name>L7LV42_RHIPC</name>
<reference evidence="2" key="2">
    <citation type="journal article" date="2015" name="J. Proteomics">
        <title>Sexual differences in the sialomes of the zebra tick, Rhipicephalus pulchellus.</title>
        <authorList>
            <person name="Tan A.W."/>
            <person name="Francischetti I.M."/>
            <person name="Slovak M."/>
            <person name="Kini R.M."/>
            <person name="Ribeiro J.M."/>
        </authorList>
    </citation>
    <scope>NUCLEOTIDE SEQUENCE</scope>
    <source>
        <tissue evidence="2">Salivary gland</tissue>
    </source>
</reference>